<dbReference type="AlphaFoldDB" id="A0A2P2MXE7"/>
<name>A0A2P2MXE7_RHIMU</name>
<accession>A0A2P2MXE7</accession>
<evidence type="ECO:0000313" key="1">
    <source>
        <dbReference type="EMBL" id="MBX34897.1"/>
    </source>
</evidence>
<reference evidence="1" key="1">
    <citation type="submission" date="2018-02" db="EMBL/GenBank/DDBJ databases">
        <title>Rhizophora mucronata_Transcriptome.</title>
        <authorList>
            <person name="Meera S.P."/>
            <person name="Sreeshan A."/>
            <person name="Augustine A."/>
        </authorList>
    </citation>
    <scope>NUCLEOTIDE SEQUENCE</scope>
    <source>
        <tissue evidence="1">Leaf</tissue>
    </source>
</reference>
<proteinExistence type="predicted"/>
<sequence>MHQCKERARALGTIAYKRFMSGKIHKSSSQIQAMIQ</sequence>
<organism evidence="1">
    <name type="scientific">Rhizophora mucronata</name>
    <name type="common">Asiatic mangrove</name>
    <dbReference type="NCBI Taxonomy" id="61149"/>
    <lineage>
        <taxon>Eukaryota</taxon>
        <taxon>Viridiplantae</taxon>
        <taxon>Streptophyta</taxon>
        <taxon>Embryophyta</taxon>
        <taxon>Tracheophyta</taxon>
        <taxon>Spermatophyta</taxon>
        <taxon>Magnoliopsida</taxon>
        <taxon>eudicotyledons</taxon>
        <taxon>Gunneridae</taxon>
        <taxon>Pentapetalae</taxon>
        <taxon>rosids</taxon>
        <taxon>fabids</taxon>
        <taxon>Malpighiales</taxon>
        <taxon>Rhizophoraceae</taxon>
        <taxon>Rhizophora</taxon>
    </lineage>
</organism>
<protein>
    <submittedName>
        <fullName evidence="1">Uncharacterized protein</fullName>
    </submittedName>
</protein>
<dbReference type="EMBL" id="GGEC01054413">
    <property type="protein sequence ID" value="MBX34897.1"/>
    <property type="molecule type" value="Transcribed_RNA"/>
</dbReference>